<keyword evidence="2" id="KW-1185">Reference proteome</keyword>
<comment type="caution">
    <text evidence="1">The sequence shown here is derived from an EMBL/GenBank/DDBJ whole genome shotgun (WGS) entry which is preliminary data.</text>
</comment>
<evidence type="ECO:0000313" key="2">
    <source>
        <dbReference type="Proteomes" id="UP001054945"/>
    </source>
</evidence>
<evidence type="ECO:0000313" key="1">
    <source>
        <dbReference type="EMBL" id="GIY78191.1"/>
    </source>
</evidence>
<proteinExistence type="predicted"/>
<name>A0AAV4W6W0_CAEEX</name>
<protein>
    <submittedName>
        <fullName evidence="1">Uncharacterized protein</fullName>
    </submittedName>
</protein>
<gene>
    <name evidence="1" type="ORF">CEXT_619621</name>
</gene>
<sequence length="103" mass="11275">MESFLSRYARDSPHDGPLNLLDMVAENCSEQTPPLPSSRSLASLNLLSPLLRIAVSTLNRNAVMTAEVPSLELVCSVHAEVRPSAPGDICRSCFHFSCERNPH</sequence>
<dbReference type="EMBL" id="BPLR01015727">
    <property type="protein sequence ID" value="GIY78191.1"/>
    <property type="molecule type" value="Genomic_DNA"/>
</dbReference>
<reference evidence="1 2" key="1">
    <citation type="submission" date="2021-06" db="EMBL/GenBank/DDBJ databases">
        <title>Caerostris extrusa draft genome.</title>
        <authorList>
            <person name="Kono N."/>
            <person name="Arakawa K."/>
        </authorList>
    </citation>
    <scope>NUCLEOTIDE SEQUENCE [LARGE SCALE GENOMIC DNA]</scope>
</reference>
<accession>A0AAV4W6W0</accession>
<organism evidence="1 2">
    <name type="scientific">Caerostris extrusa</name>
    <name type="common">Bark spider</name>
    <name type="synonym">Caerostris bankana</name>
    <dbReference type="NCBI Taxonomy" id="172846"/>
    <lineage>
        <taxon>Eukaryota</taxon>
        <taxon>Metazoa</taxon>
        <taxon>Ecdysozoa</taxon>
        <taxon>Arthropoda</taxon>
        <taxon>Chelicerata</taxon>
        <taxon>Arachnida</taxon>
        <taxon>Araneae</taxon>
        <taxon>Araneomorphae</taxon>
        <taxon>Entelegynae</taxon>
        <taxon>Araneoidea</taxon>
        <taxon>Araneidae</taxon>
        <taxon>Caerostris</taxon>
    </lineage>
</organism>
<dbReference type="AlphaFoldDB" id="A0AAV4W6W0"/>
<dbReference type="Proteomes" id="UP001054945">
    <property type="component" value="Unassembled WGS sequence"/>
</dbReference>